<protein>
    <submittedName>
        <fullName evidence="1">Uncharacterized protein</fullName>
    </submittedName>
</protein>
<comment type="caution">
    <text evidence="1">The sequence shown here is derived from an EMBL/GenBank/DDBJ whole genome shotgun (WGS) entry which is preliminary data.</text>
</comment>
<sequence>MAAIRIARKSCSGWEAKGELVAHVSARKILDDVVRVLEGSMPCYSFSVVDGLYVATGFVVVPLGDEIDDLTLLEATGHASATKDGAEEAAAHALILASSCDFDVVVDDFNYNEVQRLRKENETLRKKNLLLSSGWFQSLDHLEVLQKTLEAITLDDVGGCSRNSIGLLAHGAADWAEENVWAGTGAAQELGTELMDED</sequence>
<evidence type="ECO:0000313" key="1">
    <source>
        <dbReference type="EMBL" id="KAG2575281.1"/>
    </source>
</evidence>
<reference evidence="1" key="1">
    <citation type="submission" date="2020-05" db="EMBL/GenBank/DDBJ databases">
        <title>WGS assembly of Panicum virgatum.</title>
        <authorList>
            <person name="Lovell J.T."/>
            <person name="Jenkins J."/>
            <person name="Shu S."/>
            <person name="Juenger T.E."/>
            <person name="Schmutz J."/>
        </authorList>
    </citation>
    <scope>NUCLEOTIDE SEQUENCE</scope>
    <source>
        <strain evidence="1">AP13</strain>
    </source>
</reference>
<gene>
    <name evidence="1" type="ORF">PVAP13_7KG425740</name>
</gene>
<keyword evidence="2" id="KW-1185">Reference proteome</keyword>
<evidence type="ECO:0000313" key="2">
    <source>
        <dbReference type="Proteomes" id="UP000823388"/>
    </source>
</evidence>
<dbReference type="AlphaFoldDB" id="A0A8T0QQ81"/>
<accession>A0A8T0QQ81</accession>
<proteinExistence type="predicted"/>
<dbReference type="EMBL" id="CM029049">
    <property type="protein sequence ID" value="KAG2575281.1"/>
    <property type="molecule type" value="Genomic_DNA"/>
</dbReference>
<organism evidence="1 2">
    <name type="scientific">Panicum virgatum</name>
    <name type="common">Blackwell switchgrass</name>
    <dbReference type="NCBI Taxonomy" id="38727"/>
    <lineage>
        <taxon>Eukaryota</taxon>
        <taxon>Viridiplantae</taxon>
        <taxon>Streptophyta</taxon>
        <taxon>Embryophyta</taxon>
        <taxon>Tracheophyta</taxon>
        <taxon>Spermatophyta</taxon>
        <taxon>Magnoliopsida</taxon>
        <taxon>Liliopsida</taxon>
        <taxon>Poales</taxon>
        <taxon>Poaceae</taxon>
        <taxon>PACMAD clade</taxon>
        <taxon>Panicoideae</taxon>
        <taxon>Panicodae</taxon>
        <taxon>Paniceae</taxon>
        <taxon>Panicinae</taxon>
        <taxon>Panicum</taxon>
        <taxon>Panicum sect. Hiantes</taxon>
    </lineage>
</organism>
<name>A0A8T0QQ81_PANVG</name>
<dbReference type="Proteomes" id="UP000823388">
    <property type="component" value="Chromosome 7K"/>
</dbReference>